<dbReference type="PROSITE" id="PS50110">
    <property type="entry name" value="RESPONSE_REGULATORY"/>
    <property type="match status" value="1"/>
</dbReference>
<accession>A0ABW9XKB7</accession>
<reference evidence="4 5" key="1">
    <citation type="submission" date="2020-01" db="EMBL/GenBank/DDBJ databases">
        <title>Paenibacillus soybeanensis sp. nov. isolated from the nodules of soybean (Glycine max(L.) Merr).</title>
        <authorList>
            <person name="Wang H."/>
        </authorList>
    </citation>
    <scope>NUCLEOTIDE SEQUENCE [LARGE SCALE GENOMIC DNA]</scope>
    <source>
        <strain evidence="4 5">T1</strain>
    </source>
</reference>
<evidence type="ECO:0000259" key="3">
    <source>
        <dbReference type="PROSITE" id="PS50110"/>
    </source>
</evidence>
<keyword evidence="1 2" id="KW-0597">Phosphoprotein</keyword>
<dbReference type="InterPro" id="IPR050595">
    <property type="entry name" value="Bact_response_regulator"/>
</dbReference>
<evidence type="ECO:0000313" key="4">
    <source>
        <dbReference type="EMBL" id="NBD23049.1"/>
    </source>
</evidence>
<dbReference type="Pfam" id="PF00072">
    <property type="entry name" value="Response_reg"/>
    <property type="match status" value="1"/>
</dbReference>
<feature type="modified residue" description="4-aspartylphosphate" evidence="2">
    <location>
        <position position="49"/>
    </location>
</feature>
<protein>
    <submittedName>
        <fullName evidence="4">Response regulator</fullName>
    </submittedName>
</protein>
<organism evidence="4 5">
    <name type="scientific">Paenibacillus glycinis</name>
    <dbReference type="NCBI Taxonomy" id="2697035"/>
    <lineage>
        <taxon>Bacteria</taxon>
        <taxon>Bacillati</taxon>
        <taxon>Bacillota</taxon>
        <taxon>Bacilli</taxon>
        <taxon>Bacillales</taxon>
        <taxon>Paenibacillaceae</taxon>
        <taxon>Paenibacillus</taxon>
    </lineage>
</organism>
<proteinExistence type="predicted"/>
<dbReference type="SUPFAM" id="SSF52172">
    <property type="entry name" value="CheY-like"/>
    <property type="match status" value="1"/>
</dbReference>
<dbReference type="InterPro" id="IPR001789">
    <property type="entry name" value="Sig_transdc_resp-reg_receiver"/>
</dbReference>
<dbReference type="Gene3D" id="3.40.50.2300">
    <property type="match status" value="1"/>
</dbReference>
<dbReference type="InterPro" id="IPR011006">
    <property type="entry name" value="CheY-like_superfamily"/>
</dbReference>
<dbReference type="PANTHER" id="PTHR44591:SF3">
    <property type="entry name" value="RESPONSE REGULATORY DOMAIN-CONTAINING PROTEIN"/>
    <property type="match status" value="1"/>
</dbReference>
<gene>
    <name evidence="4" type="ORF">GT019_04100</name>
</gene>
<dbReference type="PANTHER" id="PTHR44591">
    <property type="entry name" value="STRESS RESPONSE REGULATOR PROTEIN 1"/>
    <property type="match status" value="1"/>
</dbReference>
<sequence>MVLSEDDETLGALTEHQLKRQYHVVDWMKDGRKAKEALAARRYDIYVLDWMMPDMTGLELVRKISRSEALFRRSGVPIVGYNQIRRYISASQPIRSNT</sequence>
<evidence type="ECO:0000313" key="5">
    <source>
        <dbReference type="Proteomes" id="UP000665561"/>
    </source>
</evidence>
<evidence type="ECO:0000256" key="1">
    <source>
        <dbReference type="ARBA" id="ARBA00022553"/>
    </source>
</evidence>
<keyword evidence="5" id="KW-1185">Reference proteome</keyword>
<dbReference type="Proteomes" id="UP000665561">
    <property type="component" value="Unassembled WGS sequence"/>
</dbReference>
<evidence type="ECO:0000256" key="2">
    <source>
        <dbReference type="PROSITE-ProRule" id="PRU00169"/>
    </source>
</evidence>
<feature type="domain" description="Response regulatory" evidence="3">
    <location>
        <begin position="1"/>
        <end position="98"/>
    </location>
</feature>
<comment type="caution">
    <text evidence="4">The sequence shown here is derived from an EMBL/GenBank/DDBJ whole genome shotgun (WGS) entry which is preliminary data.</text>
</comment>
<name>A0ABW9XKB7_9BACL</name>
<dbReference type="EMBL" id="JAAAMV010000001">
    <property type="protein sequence ID" value="NBD23049.1"/>
    <property type="molecule type" value="Genomic_DNA"/>
</dbReference>